<evidence type="ECO:0000313" key="2">
    <source>
        <dbReference type="EMBL" id="GAA2240909.1"/>
    </source>
</evidence>
<name>A0ABN3DST9_9ACTN</name>
<feature type="region of interest" description="Disordered" evidence="1">
    <location>
        <begin position="62"/>
        <end position="112"/>
    </location>
</feature>
<comment type="caution">
    <text evidence="2">The sequence shown here is derived from an EMBL/GenBank/DDBJ whole genome shotgun (WGS) entry which is preliminary data.</text>
</comment>
<organism evidence="2 3">
    <name type="scientific">Streptomyces indiaensis</name>
    <dbReference type="NCBI Taxonomy" id="284033"/>
    <lineage>
        <taxon>Bacteria</taxon>
        <taxon>Bacillati</taxon>
        <taxon>Actinomycetota</taxon>
        <taxon>Actinomycetes</taxon>
        <taxon>Kitasatosporales</taxon>
        <taxon>Streptomycetaceae</taxon>
        <taxon>Streptomyces</taxon>
    </lineage>
</organism>
<reference evidence="2 3" key="1">
    <citation type="journal article" date="2019" name="Int. J. Syst. Evol. Microbiol.">
        <title>The Global Catalogue of Microorganisms (GCM) 10K type strain sequencing project: providing services to taxonomists for standard genome sequencing and annotation.</title>
        <authorList>
            <consortium name="The Broad Institute Genomics Platform"/>
            <consortium name="The Broad Institute Genome Sequencing Center for Infectious Disease"/>
            <person name="Wu L."/>
            <person name="Ma J."/>
        </authorList>
    </citation>
    <scope>NUCLEOTIDE SEQUENCE [LARGE SCALE GENOMIC DNA]</scope>
    <source>
        <strain evidence="2 3">JCM 3053</strain>
    </source>
</reference>
<evidence type="ECO:0000313" key="3">
    <source>
        <dbReference type="Proteomes" id="UP001501474"/>
    </source>
</evidence>
<dbReference type="EMBL" id="BAAART010000084">
    <property type="protein sequence ID" value="GAA2240909.1"/>
    <property type="molecule type" value="Genomic_DNA"/>
</dbReference>
<protein>
    <submittedName>
        <fullName evidence="2">Uncharacterized protein</fullName>
    </submittedName>
</protein>
<dbReference type="Proteomes" id="UP001501474">
    <property type="component" value="Unassembled WGS sequence"/>
</dbReference>
<feature type="compositionally biased region" description="Gly residues" evidence="1">
    <location>
        <begin position="64"/>
        <end position="75"/>
    </location>
</feature>
<sequence>MDSAEDLNDAGIIYAVMSLRRVPVPEGLHRTHSVLADCLPEDDSLPAVIPAERPRGCRDALRADGGGVPVPGGHGARSLHGRREGAVPEHRDPRVQGAGRERRLVTAAPRTA</sequence>
<feature type="compositionally biased region" description="Basic and acidic residues" evidence="1">
    <location>
        <begin position="81"/>
        <end position="104"/>
    </location>
</feature>
<keyword evidence="3" id="KW-1185">Reference proteome</keyword>
<evidence type="ECO:0000256" key="1">
    <source>
        <dbReference type="SAM" id="MobiDB-lite"/>
    </source>
</evidence>
<proteinExistence type="predicted"/>
<accession>A0ABN3DST9</accession>
<gene>
    <name evidence="2" type="ORF">GCM10010104_40560</name>
</gene>